<dbReference type="InterPro" id="IPR027417">
    <property type="entry name" value="P-loop_NTPase"/>
</dbReference>
<dbReference type="GO" id="GO:0016887">
    <property type="term" value="F:ATP hydrolysis activity"/>
    <property type="evidence" value="ECO:0007669"/>
    <property type="project" value="InterPro"/>
</dbReference>
<evidence type="ECO:0000256" key="4">
    <source>
        <dbReference type="ARBA" id="ARBA00022840"/>
    </source>
</evidence>
<dbReference type="GO" id="GO:0042883">
    <property type="term" value="P:cysteine transport"/>
    <property type="evidence" value="ECO:0007669"/>
    <property type="project" value="InterPro"/>
</dbReference>
<keyword evidence="5 7" id="KW-1133">Transmembrane helix</keyword>
<dbReference type="PROSITE" id="PS50929">
    <property type="entry name" value="ABC_TM1F"/>
    <property type="match status" value="1"/>
</dbReference>
<evidence type="ECO:0000256" key="6">
    <source>
        <dbReference type="ARBA" id="ARBA00023136"/>
    </source>
</evidence>
<comment type="caution">
    <text evidence="10">The sequence shown here is derived from an EMBL/GenBank/DDBJ whole genome shotgun (WGS) entry which is preliminary data.</text>
</comment>
<reference evidence="10 11" key="1">
    <citation type="journal article" date="2014" name="J. Microbiol.">
        <title>Diaminobutyricibacter tongyongensis gen. nov., sp. nov. and Homoserinibacter gongjuensis gen. nov., sp. nov. belong to the family Microbacteriaceae.</title>
        <authorList>
            <person name="Kim S.J."/>
            <person name="Ahn J.H."/>
            <person name="Weon H.Y."/>
            <person name="Hamada M."/>
            <person name="Suzuki K."/>
            <person name="Kwon S.W."/>
        </authorList>
    </citation>
    <scope>NUCLEOTIDE SEQUENCE [LARGE SCALE GENOMIC DNA]</scope>
    <source>
        <strain evidence="10 11">NBRC 108724</strain>
    </source>
</reference>
<protein>
    <submittedName>
        <fullName evidence="10">Thiol reductant ABC exporter subunit CydD</fullName>
    </submittedName>
</protein>
<feature type="domain" description="ABC transporter" evidence="8">
    <location>
        <begin position="346"/>
        <end position="555"/>
    </location>
</feature>
<dbReference type="PROSITE" id="PS51257">
    <property type="entry name" value="PROKAR_LIPOPROTEIN"/>
    <property type="match status" value="1"/>
</dbReference>
<dbReference type="InterPro" id="IPR011527">
    <property type="entry name" value="ABC1_TM_dom"/>
</dbReference>
<dbReference type="PROSITE" id="PS50893">
    <property type="entry name" value="ABC_TRANSPORTER_2"/>
    <property type="match status" value="1"/>
</dbReference>
<evidence type="ECO:0000256" key="7">
    <source>
        <dbReference type="SAM" id="Phobius"/>
    </source>
</evidence>
<organism evidence="10 11">
    <name type="scientific">Leifsonia tongyongensis</name>
    <dbReference type="NCBI Taxonomy" id="1268043"/>
    <lineage>
        <taxon>Bacteria</taxon>
        <taxon>Bacillati</taxon>
        <taxon>Actinomycetota</taxon>
        <taxon>Actinomycetes</taxon>
        <taxon>Micrococcales</taxon>
        <taxon>Microbacteriaceae</taxon>
        <taxon>Leifsonia</taxon>
    </lineage>
</organism>
<feature type="transmembrane region" description="Helical" evidence="7">
    <location>
        <begin position="239"/>
        <end position="260"/>
    </location>
</feature>
<evidence type="ECO:0000313" key="10">
    <source>
        <dbReference type="EMBL" id="NEN06507.1"/>
    </source>
</evidence>
<dbReference type="InterPro" id="IPR003439">
    <property type="entry name" value="ABC_transporter-like_ATP-bd"/>
</dbReference>
<dbReference type="RefSeq" id="WP_163289918.1">
    <property type="nucleotide sequence ID" value="NZ_JAAGWY010000002.1"/>
</dbReference>
<dbReference type="Gene3D" id="3.40.50.300">
    <property type="entry name" value="P-loop containing nucleotide triphosphate hydrolases"/>
    <property type="match status" value="1"/>
</dbReference>
<dbReference type="Gene3D" id="1.20.1560.10">
    <property type="entry name" value="ABC transporter type 1, transmembrane domain"/>
    <property type="match status" value="1"/>
</dbReference>
<dbReference type="Proteomes" id="UP000474967">
    <property type="component" value="Unassembled WGS sequence"/>
</dbReference>
<evidence type="ECO:0000256" key="2">
    <source>
        <dbReference type="ARBA" id="ARBA00022692"/>
    </source>
</evidence>
<evidence type="ECO:0000256" key="3">
    <source>
        <dbReference type="ARBA" id="ARBA00022741"/>
    </source>
</evidence>
<name>A0A6L9XZ65_9MICO</name>
<dbReference type="GO" id="GO:0140359">
    <property type="term" value="F:ABC-type transporter activity"/>
    <property type="evidence" value="ECO:0007669"/>
    <property type="project" value="InterPro"/>
</dbReference>
<dbReference type="EMBL" id="JAAGWY010000002">
    <property type="protein sequence ID" value="NEN06507.1"/>
    <property type="molecule type" value="Genomic_DNA"/>
</dbReference>
<dbReference type="InterPro" id="IPR003593">
    <property type="entry name" value="AAA+_ATPase"/>
</dbReference>
<dbReference type="InterPro" id="IPR039421">
    <property type="entry name" value="Type_1_exporter"/>
</dbReference>
<dbReference type="Pfam" id="PF00005">
    <property type="entry name" value="ABC_tran"/>
    <property type="match status" value="1"/>
</dbReference>
<dbReference type="SUPFAM" id="SSF52540">
    <property type="entry name" value="P-loop containing nucleoside triphosphate hydrolases"/>
    <property type="match status" value="1"/>
</dbReference>
<evidence type="ECO:0000256" key="1">
    <source>
        <dbReference type="ARBA" id="ARBA00004651"/>
    </source>
</evidence>
<dbReference type="PROSITE" id="PS00211">
    <property type="entry name" value="ABC_TRANSPORTER_1"/>
    <property type="match status" value="1"/>
</dbReference>
<proteinExistence type="predicted"/>
<dbReference type="GO" id="GO:0005886">
    <property type="term" value="C:plasma membrane"/>
    <property type="evidence" value="ECO:0007669"/>
    <property type="project" value="UniProtKB-SubCell"/>
</dbReference>
<keyword evidence="2 7" id="KW-0812">Transmembrane</keyword>
<feature type="transmembrane region" description="Helical" evidence="7">
    <location>
        <begin position="160"/>
        <end position="180"/>
    </location>
</feature>
<keyword evidence="11" id="KW-1185">Reference proteome</keyword>
<sequence>MRPLDRRLLAYASVARTMLGLGGILACAQAVCIVAFAWIVTQLVVRAIAGERLAELGGLLAVLVAVVAVRGLLLWLADLTATRGGARSIGQLRASLLTAIGRLGPSWLASRSTADVTLTAGRGLDALDGYFTRYLPQLVMTAIATPLIVVVMLVSDPTSGVIVIVTLPLIPLFMVLVGWATQAAQQRQWETLGRLSRAFLDVVNGLATLKLFGREHRQVDRIRAVSDEYRVRTMRVLRVSFLSGFVLELGASLSVAIVAVEVGLRLLSGDLTLGVGLFVLLLAPEAFLPVRNIGSSYHAATEGIAAAEHAFSILDEDKGRGAAADRGERTTRSAPRLDPTLADGAIVIDSVSVEYGGVDGVRDFSARFEPGALTVVAGPSGAGKSSLIAALLGFTDFDGDIRIGVGEHPPREREPRDLVAWSGQRPALSAGTVGENIALGTDLYREDRVILALSLAAADELSPATILGVGGAGLSGGQAQRIAVARAVYRMLERDCPVLLLDEPSSALDDQTEAELVVRLRELAAAGRTVVVVSHRAAVIGAADAVIAVGELSHA</sequence>
<feature type="transmembrane region" description="Helical" evidence="7">
    <location>
        <begin position="21"/>
        <end position="44"/>
    </location>
</feature>
<evidence type="ECO:0000259" key="8">
    <source>
        <dbReference type="PROSITE" id="PS50893"/>
    </source>
</evidence>
<evidence type="ECO:0000313" key="11">
    <source>
        <dbReference type="Proteomes" id="UP000474967"/>
    </source>
</evidence>
<comment type="subcellular location">
    <subcellularLocation>
        <location evidence="1">Cell membrane</location>
        <topology evidence="1">Multi-pass membrane protein</topology>
    </subcellularLocation>
</comment>
<keyword evidence="3" id="KW-0547">Nucleotide-binding</keyword>
<gene>
    <name evidence="10" type="primary">cydD</name>
    <name evidence="10" type="ORF">G3T36_11570</name>
</gene>
<dbReference type="NCBIfam" id="TIGR02857">
    <property type="entry name" value="CydD"/>
    <property type="match status" value="1"/>
</dbReference>
<feature type="transmembrane region" description="Helical" evidence="7">
    <location>
        <begin position="56"/>
        <end position="77"/>
    </location>
</feature>
<dbReference type="InterPro" id="IPR036640">
    <property type="entry name" value="ABC1_TM_sf"/>
</dbReference>
<dbReference type="GO" id="GO:0005524">
    <property type="term" value="F:ATP binding"/>
    <property type="evidence" value="ECO:0007669"/>
    <property type="project" value="UniProtKB-KW"/>
</dbReference>
<keyword evidence="6 7" id="KW-0472">Membrane</keyword>
<dbReference type="SMART" id="SM00382">
    <property type="entry name" value="AAA"/>
    <property type="match status" value="1"/>
</dbReference>
<dbReference type="PANTHER" id="PTHR24221">
    <property type="entry name" value="ATP-BINDING CASSETTE SUB-FAMILY B"/>
    <property type="match status" value="1"/>
</dbReference>
<keyword evidence="4" id="KW-0067">ATP-binding</keyword>
<dbReference type="SUPFAM" id="SSF90123">
    <property type="entry name" value="ABC transporter transmembrane region"/>
    <property type="match status" value="1"/>
</dbReference>
<accession>A0A6L9XZ65</accession>
<dbReference type="InterPro" id="IPR014216">
    <property type="entry name" value="ABC_transptr_CydD"/>
</dbReference>
<feature type="domain" description="ABC transmembrane type-1" evidence="9">
    <location>
        <begin position="21"/>
        <end position="302"/>
    </location>
</feature>
<feature type="transmembrane region" description="Helical" evidence="7">
    <location>
        <begin position="134"/>
        <end position="154"/>
    </location>
</feature>
<evidence type="ECO:0000259" key="9">
    <source>
        <dbReference type="PROSITE" id="PS50929"/>
    </source>
</evidence>
<dbReference type="PANTHER" id="PTHR24221:SF590">
    <property type="entry name" value="COMPONENT LINKED WITH THE ASSEMBLY OF CYTOCHROME' TRANSPORT TRANSMEMBRANE ATP-BINDING PROTEIN ABC TRANSPORTER CYDD-RELATED"/>
    <property type="match status" value="1"/>
</dbReference>
<dbReference type="InterPro" id="IPR017871">
    <property type="entry name" value="ABC_transporter-like_CS"/>
</dbReference>
<evidence type="ECO:0000256" key="5">
    <source>
        <dbReference type="ARBA" id="ARBA00022989"/>
    </source>
</evidence>
<dbReference type="AlphaFoldDB" id="A0A6L9XZ65"/>
<dbReference type="CDD" id="cd18584">
    <property type="entry name" value="ABC_6TM_AarD_CydD"/>
    <property type="match status" value="1"/>
</dbReference>
<dbReference type="Pfam" id="PF00664">
    <property type="entry name" value="ABC_membrane"/>
    <property type="match status" value="1"/>
</dbReference>